<dbReference type="AlphaFoldDB" id="A0A7C4KGS3"/>
<accession>A0A7C4KGS3</accession>
<name>A0A7C4KGS3_9CHLR</name>
<sequence length="298" mass="34013">MDITFNTASRFIQRLALPRFPQAHDRLVALVRTGNIVDAFKSCFPEKWKEVGSLGLHDMDGERLLEMQLAAISALGELFPVQEDYMDMLVHDDEPLQIHTESCGFAWDDEWLNEVLLDPSQLQPDSALAMFFKVLWIASTQFGRESGLEAWERAQAHFGWPCKLPKLWKGREKLEFNWQVFCELLETEGLGRFVRAADVALCDTENLFLDASPEDYGYNLVEIPDFTTENIRELKKLWAEGEGWLADYKTCNDLALADPSLYARLAEIWGLACKPKEAPAKTLMEVFSRDEQVPLSAD</sequence>
<reference evidence="1" key="1">
    <citation type="journal article" date="2020" name="mSystems">
        <title>Genome- and Community-Level Interaction Insights into Carbon Utilization and Element Cycling Functions of Hydrothermarchaeota in Hydrothermal Sediment.</title>
        <authorList>
            <person name="Zhou Z."/>
            <person name="Liu Y."/>
            <person name="Xu W."/>
            <person name="Pan J."/>
            <person name="Luo Z.H."/>
            <person name="Li M."/>
        </authorList>
    </citation>
    <scope>NUCLEOTIDE SEQUENCE [LARGE SCALE GENOMIC DNA]</scope>
    <source>
        <strain evidence="1">SpSt-573</strain>
    </source>
</reference>
<gene>
    <name evidence="1" type="ORF">ENT37_06000</name>
</gene>
<protein>
    <submittedName>
        <fullName evidence="1">Uncharacterized protein</fullName>
    </submittedName>
</protein>
<dbReference type="EMBL" id="DSYK01000301">
    <property type="protein sequence ID" value="HGS21402.1"/>
    <property type="molecule type" value="Genomic_DNA"/>
</dbReference>
<proteinExistence type="predicted"/>
<organism evidence="1">
    <name type="scientific">Anaerolinea thermolimosa</name>
    <dbReference type="NCBI Taxonomy" id="229919"/>
    <lineage>
        <taxon>Bacteria</taxon>
        <taxon>Bacillati</taxon>
        <taxon>Chloroflexota</taxon>
        <taxon>Anaerolineae</taxon>
        <taxon>Anaerolineales</taxon>
        <taxon>Anaerolineaceae</taxon>
        <taxon>Anaerolinea</taxon>
    </lineage>
</organism>
<evidence type="ECO:0000313" key="1">
    <source>
        <dbReference type="EMBL" id="HGS21402.1"/>
    </source>
</evidence>
<comment type="caution">
    <text evidence="1">The sequence shown here is derived from an EMBL/GenBank/DDBJ whole genome shotgun (WGS) entry which is preliminary data.</text>
</comment>